<evidence type="ECO:0000313" key="3">
    <source>
        <dbReference type="Proteomes" id="UP000191820"/>
    </source>
</evidence>
<dbReference type="Proteomes" id="UP000191820">
    <property type="component" value="Chromosome"/>
</dbReference>
<name>A0ABN4Y9Q2_9GAMM</name>
<proteinExistence type="predicted"/>
<organism evidence="2 3">
    <name type="scientific">Shewanella japonica</name>
    <dbReference type="NCBI Taxonomy" id="93973"/>
    <lineage>
        <taxon>Bacteria</taxon>
        <taxon>Pseudomonadati</taxon>
        <taxon>Pseudomonadota</taxon>
        <taxon>Gammaproteobacteria</taxon>
        <taxon>Alteromonadales</taxon>
        <taxon>Shewanellaceae</taxon>
        <taxon>Shewanella</taxon>
    </lineage>
</organism>
<gene>
    <name evidence="2" type="ORF">SJ2017_0822</name>
</gene>
<evidence type="ECO:0000256" key="1">
    <source>
        <dbReference type="SAM" id="SignalP"/>
    </source>
</evidence>
<keyword evidence="1" id="KW-0732">Signal</keyword>
<reference evidence="2 3" key="1">
    <citation type="submission" date="2017-03" db="EMBL/GenBank/DDBJ databases">
        <title>Genome sequencing of Shewanella japonica KCTC 22435.</title>
        <authorList>
            <person name="Kim K.M."/>
        </authorList>
    </citation>
    <scope>NUCLEOTIDE SEQUENCE [LARGE SCALE GENOMIC DNA]</scope>
    <source>
        <strain evidence="2 3">KCTC 22435</strain>
    </source>
</reference>
<feature type="chain" id="PRO_5045430648" description="Rap1a immunity protein domain-containing protein" evidence="1">
    <location>
        <begin position="26"/>
        <end position="150"/>
    </location>
</feature>
<evidence type="ECO:0000313" key="2">
    <source>
        <dbReference type="EMBL" id="ARD21156.1"/>
    </source>
</evidence>
<dbReference type="EMBL" id="CP020472">
    <property type="protein sequence ID" value="ARD21156.1"/>
    <property type="molecule type" value="Genomic_DNA"/>
</dbReference>
<sequence>MRIIQLLALLTFTLTFSLSAVSSNAKNEEQLVLSSCLSVNKTASEMSTQACSYYIQGFLAGSFNTSQQYELKNTSGGFTDRAYRTRVGKQTSKILPTEVCIPANETKEQLVGRIVDRTIEQLSPTTDSLQGLHSQIYQAIANESSCEQQD</sequence>
<feature type="signal peptide" evidence="1">
    <location>
        <begin position="1"/>
        <end position="25"/>
    </location>
</feature>
<evidence type="ECO:0008006" key="4">
    <source>
        <dbReference type="Google" id="ProtNLM"/>
    </source>
</evidence>
<accession>A0ABN4Y9Q2</accession>
<keyword evidence="3" id="KW-1185">Reference proteome</keyword>
<dbReference type="RefSeq" id="WP_055022564.1">
    <property type="nucleotide sequence ID" value="NZ_CANMJJ010000050.1"/>
</dbReference>
<protein>
    <recommendedName>
        <fullName evidence="4">Rap1a immunity protein domain-containing protein</fullName>
    </recommendedName>
</protein>